<keyword evidence="2" id="KW-1185">Reference proteome</keyword>
<dbReference type="RefSeq" id="WP_407928175.1">
    <property type="nucleotide sequence ID" value="NZ_QLYR01000030.1"/>
</dbReference>
<dbReference type="EMBL" id="QLYR01000030">
    <property type="protein sequence ID" value="RAQ21759.1"/>
    <property type="molecule type" value="Genomic_DNA"/>
</dbReference>
<proteinExistence type="predicted"/>
<comment type="caution">
    <text evidence="1">The sequence shown here is derived from an EMBL/GenBank/DDBJ whole genome shotgun (WGS) entry which is preliminary data.</text>
</comment>
<sequence length="71" mass="8003">MTKKELSQLYYLNHEIEQERRRLRELEAAATSVSPKITGLPHINKISDKTAIAAQIADCRAVIEAKLKLSV</sequence>
<gene>
    <name evidence="1" type="ORF">DPQ25_14260</name>
</gene>
<accession>A0A328U9G1</accession>
<name>A0A328U9G1_9FIRM</name>
<dbReference type="Proteomes" id="UP000249377">
    <property type="component" value="Unassembled WGS sequence"/>
</dbReference>
<organism evidence="1 2">
    <name type="scientific">Hydrogeniiclostridium mannosilyticum</name>
    <dbReference type="NCBI Taxonomy" id="2764322"/>
    <lineage>
        <taxon>Bacteria</taxon>
        <taxon>Bacillati</taxon>
        <taxon>Bacillota</taxon>
        <taxon>Clostridia</taxon>
        <taxon>Eubacteriales</taxon>
        <taxon>Acutalibacteraceae</taxon>
        <taxon>Hydrogeniiclostridium</taxon>
    </lineage>
</organism>
<evidence type="ECO:0000313" key="2">
    <source>
        <dbReference type="Proteomes" id="UP000249377"/>
    </source>
</evidence>
<feature type="non-terminal residue" evidence="1">
    <location>
        <position position="71"/>
    </location>
</feature>
<reference evidence="1 2" key="1">
    <citation type="submission" date="2018-06" db="EMBL/GenBank/DDBJ databases">
        <title>Noncontiguous genome sequence of Ruminococcaceae bacterium ASD2818.</title>
        <authorList>
            <person name="Chaplin A.V."/>
            <person name="Sokolova S.R."/>
            <person name="Kochetkova T.O."/>
            <person name="Goltsov A.Y."/>
            <person name="Trofimov D.Y."/>
            <person name="Efimov B.A."/>
        </authorList>
    </citation>
    <scope>NUCLEOTIDE SEQUENCE [LARGE SCALE GENOMIC DNA]</scope>
    <source>
        <strain evidence="1 2">ASD2818</strain>
    </source>
</reference>
<protein>
    <submittedName>
        <fullName evidence="1">Uncharacterized protein</fullName>
    </submittedName>
</protein>
<evidence type="ECO:0000313" key="1">
    <source>
        <dbReference type="EMBL" id="RAQ21759.1"/>
    </source>
</evidence>
<dbReference type="AlphaFoldDB" id="A0A328U9G1"/>